<name>A0A315W0K4_GAMAF</name>
<accession>A0A315W0K4</accession>
<dbReference type="GO" id="GO:0046548">
    <property type="term" value="P:retinal rod cell development"/>
    <property type="evidence" value="ECO:0007669"/>
    <property type="project" value="TreeGrafter"/>
</dbReference>
<evidence type="ECO:0000313" key="4">
    <source>
        <dbReference type="Proteomes" id="UP000250572"/>
    </source>
</evidence>
<comment type="caution">
    <text evidence="3">The sequence shown here is derived from an EMBL/GenBank/DDBJ whole genome shotgun (WGS) entry which is preliminary data.</text>
</comment>
<organism evidence="3 4">
    <name type="scientific">Gambusia affinis</name>
    <name type="common">Western mosquitofish</name>
    <name type="synonym">Heterandria affinis</name>
    <dbReference type="NCBI Taxonomy" id="33528"/>
    <lineage>
        <taxon>Eukaryota</taxon>
        <taxon>Metazoa</taxon>
        <taxon>Chordata</taxon>
        <taxon>Craniata</taxon>
        <taxon>Vertebrata</taxon>
        <taxon>Euteleostomi</taxon>
        <taxon>Actinopterygii</taxon>
        <taxon>Neopterygii</taxon>
        <taxon>Teleostei</taxon>
        <taxon>Neoteleostei</taxon>
        <taxon>Acanthomorphata</taxon>
        <taxon>Ovalentaria</taxon>
        <taxon>Atherinomorphae</taxon>
        <taxon>Cyprinodontiformes</taxon>
        <taxon>Poeciliidae</taxon>
        <taxon>Poeciliinae</taxon>
        <taxon>Gambusia</taxon>
    </lineage>
</organism>
<sequence>MKLVKDRGRMEQLAAGTAHAPTRFRDVEMEEMVDELQEKVRALQGEKEGLKQRLLVAKQQIINSYSRRQTQYEHVPSRVNSGLKKLRDDASSPARPRSGRSLEGGRRPPTGLIPRHGHNLLEEARAEIRNL</sequence>
<dbReference type="AlphaFoldDB" id="A0A315W0K4"/>
<feature type="region of interest" description="Disordered" evidence="2">
    <location>
        <begin position="68"/>
        <end position="117"/>
    </location>
</feature>
<dbReference type="PANTHER" id="PTHR14240">
    <property type="entry name" value="RETINITIS PIGMENTOSA GTPASE REGULATOR-INTERACTING PROTEIN"/>
    <property type="match status" value="1"/>
</dbReference>
<feature type="non-terminal residue" evidence="3">
    <location>
        <position position="131"/>
    </location>
</feature>
<dbReference type="PANTHER" id="PTHR14240:SF1">
    <property type="entry name" value="PROTEIN FANTOM-RELATED"/>
    <property type="match status" value="1"/>
</dbReference>
<reference evidence="3 4" key="1">
    <citation type="journal article" date="2018" name="G3 (Bethesda)">
        <title>A High-Quality Reference Genome for the Invasive Mosquitofish Gambusia affinis Using a Chicago Library.</title>
        <authorList>
            <person name="Hoffberg S.L."/>
            <person name="Troendle N.J."/>
            <person name="Glenn T.C."/>
            <person name="Mahmud O."/>
            <person name="Louha S."/>
            <person name="Chalopin D."/>
            <person name="Bennetzen J.L."/>
            <person name="Mauricio R."/>
        </authorList>
    </citation>
    <scope>NUCLEOTIDE SEQUENCE [LARGE SCALE GENOMIC DNA]</scope>
    <source>
        <strain evidence="3">NE01/NJP1002.9</strain>
        <tissue evidence="3">Muscle</tissue>
    </source>
</reference>
<evidence type="ECO:0000313" key="3">
    <source>
        <dbReference type="EMBL" id="PWA29429.1"/>
    </source>
</evidence>
<feature type="coiled-coil region" evidence="1">
    <location>
        <begin position="26"/>
        <end position="60"/>
    </location>
</feature>
<dbReference type="EMBL" id="NHOQ01000600">
    <property type="protein sequence ID" value="PWA29429.1"/>
    <property type="molecule type" value="Genomic_DNA"/>
</dbReference>
<feature type="compositionally biased region" description="Low complexity" evidence="2">
    <location>
        <begin position="91"/>
        <end position="101"/>
    </location>
</feature>
<keyword evidence="4" id="KW-1185">Reference proteome</keyword>
<protein>
    <submittedName>
        <fullName evidence="3">Uncharacterized protein</fullName>
    </submittedName>
</protein>
<evidence type="ECO:0000256" key="1">
    <source>
        <dbReference type="SAM" id="Coils"/>
    </source>
</evidence>
<dbReference type="InterPro" id="IPR031139">
    <property type="entry name" value="RPGRIP1_fam"/>
</dbReference>
<proteinExistence type="predicted"/>
<dbReference type="GO" id="GO:0032391">
    <property type="term" value="C:photoreceptor connecting cilium"/>
    <property type="evidence" value="ECO:0007669"/>
    <property type="project" value="TreeGrafter"/>
</dbReference>
<dbReference type="Proteomes" id="UP000250572">
    <property type="component" value="Unassembled WGS sequence"/>
</dbReference>
<dbReference type="GO" id="GO:1905515">
    <property type="term" value="P:non-motile cilium assembly"/>
    <property type="evidence" value="ECO:0007669"/>
    <property type="project" value="TreeGrafter"/>
</dbReference>
<keyword evidence="1" id="KW-0175">Coiled coil</keyword>
<gene>
    <name evidence="3" type="ORF">CCH79_00020748</name>
</gene>
<evidence type="ECO:0000256" key="2">
    <source>
        <dbReference type="SAM" id="MobiDB-lite"/>
    </source>
</evidence>